<comment type="caution">
    <text evidence="2">The sequence shown here is derived from an EMBL/GenBank/DDBJ whole genome shotgun (WGS) entry which is preliminary data.</text>
</comment>
<sequence>MTRRRGRTRLEPVALRRLFDQARDRSPFAVKSAMLSGLTGSDSEIVTPPHCSYRRLATSLDMSMRTGGTGSAPPPPHPATARLRPSAGPNQSTRAARDPMPRTAAARAEQNDATEEEMGKGNIETMMPPCGTAEPVKKYQKAKQMTKCSNIGFRI</sequence>
<proteinExistence type="predicted"/>
<accession>A0A5C6U0V5</accession>
<evidence type="ECO:0000256" key="1">
    <source>
        <dbReference type="SAM" id="MobiDB-lite"/>
    </source>
</evidence>
<gene>
    <name evidence="2" type="ORF">FSC37_03185</name>
</gene>
<evidence type="ECO:0000313" key="2">
    <source>
        <dbReference type="EMBL" id="TXC65456.1"/>
    </source>
</evidence>
<keyword evidence="3" id="KW-1185">Reference proteome</keyword>
<dbReference type="AlphaFoldDB" id="A0A5C6U0V5"/>
<organism evidence="2 3">
    <name type="scientific">Piscinibacter aquaticus</name>
    <dbReference type="NCBI Taxonomy" id="392597"/>
    <lineage>
        <taxon>Bacteria</taxon>
        <taxon>Pseudomonadati</taxon>
        <taxon>Pseudomonadota</taxon>
        <taxon>Betaproteobacteria</taxon>
        <taxon>Burkholderiales</taxon>
        <taxon>Sphaerotilaceae</taxon>
        <taxon>Piscinibacter</taxon>
    </lineage>
</organism>
<evidence type="ECO:0000313" key="3">
    <source>
        <dbReference type="Proteomes" id="UP000321832"/>
    </source>
</evidence>
<protein>
    <submittedName>
        <fullName evidence="2">Uncharacterized protein</fullName>
    </submittedName>
</protein>
<dbReference type="EMBL" id="VOPW01000001">
    <property type="protein sequence ID" value="TXC65456.1"/>
    <property type="molecule type" value="Genomic_DNA"/>
</dbReference>
<reference evidence="2 3" key="1">
    <citation type="submission" date="2019-08" db="EMBL/GenBank/DDBJ databases">
        <authorList>
            <person name="Khan S.A."/>
            <person name="Jeon C.O."/>
            <person name="Jeong S.E."/>
        </authorList>
    </citation>
    <scope>NUCLEOTIDE SEQUENCE [LARGE SCALE GENOMIC DNA]</scope>
    <source>
        <strain evidence="3">IMCC1728</strain>
    </source>
</reference>
<dbReference type="Proteomes" id="UP000321832">
    <property type="component" value="Unassembled WGS sequence"/>
</dbReference>
<name>A0A5C6U0V5_9BURK</name>
<feature type="region of interest" description="Disordered" evidence="1">
    <location>
        <begin position="62"/>
        <end position="129"/>
    </location>
</feature>